<name>A0ABV9BX81_9GAMM</name>
<gene>
    <name evidence="1" type="ORF">ACFO5W_01010</name>
</gene>
<accession>A0ABV9BX81</accession>
<dbReference type="EMBL" id="JBHSGA010000003">
    <property type="protein sequence ID" value="MFC4525201.1"/>
    <property type="molecule type" value="Genomic_DNA"/>
</dbReference>
<evidence type="ECO:0000313" key="1">
    <source>
        <dbReference type="EMBL" id="MFC4525201.1"/>
    </source>
</evidence>
<dbReference type="PROSITE" id="PS51257">
    <property type="entry name" value="PROKAR_LIPOPROTEIN"/>
    <property type="match status" value="1"/>
</dbReference>
<protein>
    <recommendedName>
        <fullName evidence="3">DUF2846 domain-containing protein</fullName>
    </recommendedName>
</protein>
<reference evidence="2" key="1">
    <citation type="journal article" date="2019" name="Int. J. Syst. Evol. Microbiol.">
        <title>The Global Catalogue of Microorganisms (GCM) 10K type strain sequencing project: providing services to taxonomists for standard genome sequencing and annotation.</title>
        <authorList>
            <consortium name="The Broad Institute Genomics Platform"/>
            <consortium name="The Broad Institute Genome Sequencing Center for Infectious Disease"/>
            <person name="Wu L."/>
            <person name="Ma J."/>
        </authorList>
    </citation>
    <scope>NUCLEOTIDE SEQUENCE [LARGE SCALE GENOMIC DNA]</scope>
    <source>
        <strain evidence="2">CCM 4481</strain>
    </source>
</reference>
<proteinExistence type="predicted"/>
<organism evidence="1 2">
    <name type="scientific">Dyella halodurans</name>
    <dbReference type="NCBI Taxonomy" id="1920171"/>
    <lineage>
        <taxon>Bacteria</taxon>
        <taxon>Pseudomonadati</taxon>
        <taxon>Pseudomonadota</taxon>
        <taxon>Gammaproteobacteria</taxon>
        <taxon>Lysobacterales</taxon>
        <taxon>Rhodanobacteraceae</taxon>
        <taxon>Dyella</taxon>
    </lineage>
</organism>
<evidence type="ECO:0008006" key="3">
    <source>
        <dbReference type="Google" id="ProtNLM"/>
    </source>
</evidence>
<evidence type="ECO:0000313" key="2">
    <source>
        <dbReference type="Proteomes" id="UP001595961"/>
    </source>
</evidence>
<dbReference type="Proteomes" id="UP001595961">
    <property type="component" value="Unassembled WGS sequence"/>
</dbReference>
<comment type="caution">
    <text evidence="1">The sequence shown here is derived from an EMBL/GenBank/DDBJ whole genome shotgun (WGS) entry which is preliminary data.</text>
</comment>
<dbReference type="RefSeq" id="WP_266149885.1">
    <property type="nucleotide sequence ID" value="NZ_CP064028.1"/>
</dbReference>
<sequence>MKAMLGGLAAMVLAGCGTATTHDTAIRNAVSNRLFLYQAAGDGDATLLVVRDNGLFGGGCSSQIFIDDKQAAQLEIGEQAAFRLPSGTHAISLQNSGACRRVSDARVDATLGAGEDVTVQVNARGSSLSLAKR</sequence>
<keyword evidence="2" id="KW-1185">Reference proteome</keyword>